<accession>A0A4D9EG94</accession>
<dbReference type="InterPro" id="IPR036645">
    <property type="entry name" value="Elafin-like_sf"/>
</dbReference>
<protein>
    <submittedName>
        <fullName evidence="4">Torsin-3A</fullName>
    </submittedName>
</protein>
<gene>
    <name evidence="4" type="ORF">DR999_PMT09385</name>
</gene>
<name>A0A4D9EG94_9SAUR</name>
<evidence type="ECO:0000256" key="1">
    <source>
        <dbReference type="ARBA" id="ARBA00023157"/>
    </source>
</evidence>
<dbReference type="OrthoDB" id="8988931at2759"/>
<dbReference type="Proteomes" id="UP000297703">
    <property type="component" value="Unassembled WGS sequence"/>
</dbReference>
<evidence type="ECO:0000259" key="3">
    <source>
        <dbReference type="PROSITE" id="PS51390"/>
    </source>
</evidence>
<keyword evidence="5" id="KW-1185">Reference proteome</keyword>
<dbReference type="SMART" id="SM00217">
    <property type="entry name" value="WAP"/>
    <property type="match status" value="2"/>
</dbReference>
<feature type="domain" description="WAP" evidence="3">
    <location>
        <begin position="74"/>
        <end position="122"/>
    </location>
</feature>
<reference evidence="4 5" key="1">
    <citation type="submission" date="2019-04" db="EMBL/GenBank/DDBJ databases">
        <title>Draft genome of the big-headed turtle Platysternon megacephalum.</title>
        <authorList>
            <person name="Gong S."/>
        </authorList>
    </citation>
    <scope>NUCLEOTIDE SEQUENCE [LARGE SCALE GENOMIC DNA]</scope>
    <source>
        <strain evidence="4">DO16091913</strain>
        <tissue evidence="4">Muscle</tissue>
    </source>
</reference>
<dbReference type="PROSITE" id="PS51390">
    <property type="entry name" value="WAP"/>
    <property type="match status" value="2"/>
</dbReference>
<dbReference type="InterPro" id="IPR051388">
    <property type="entry name" value="Serpin_venom_toxin"/>
</dbReference>
<keyword evidence="1" id="KW-1015">Disulfide bond</keyword>
<dbReference type="Gene3D" id="4.10.75.10">
    <property type="entry name" value="Elafin-like"/>
    <property type="match status" value="2"/>
</dbReference>
<dbReference type="SUPFAM" id="SSF57256">
    <property type="entry name" value="Elafin-like"/>
    <property type="match status" value="2"/>
</dbReference>
<sequence>MKSVGVLLLLVGLLTLWTELPAATEQKRVKAGTCPPDYIKCFQAETDKCATDYDCKEQDKCCYCHCAMRCVEPAEETPGTCPAITVVCSMVDPPNRCEKDSKCPENKKCCDTGCGKDCVWPQNGPHLF</sequence>
<dbReference type="GO" id="GO:0005615">
    <property type="term" value="C:extracellular space"/>
    <property type="evidence" value="ECO:0007669"/>
    <property type="project" value="TreeGrafter"/>
</dbReference>
<dbReference type="AlphaFoldDB" id="A0A4D9EG94"/>
<feature type="chain" id="PRO_5020029356" evidence="2">
    <location>
        <begin position="23"/>
        <end position="128"/>
    </location>
</feature>
<keyword evidence="2" id="KW-0732">Signal</keyword>
<evidence type="ECO:0000313" key="5">
    <source>
        <dbReference type="Proteomes" id="UP000297703"/>
    </source>
</evidence>
<organism evidence="4 5">
    <name type="scientific">Platysternon megacephalum</name>
    <name type="common">big-headed turtle</name>
    <dbReference type="NCBI Taxonomy" id="55544"/>
    <lineage>
        <taxon>Eukaryota</taxon>
        <taxon>Metazoa</taxon>
        <taxon>Chordata</taxon>
        <taxon>Craniata</taxon>
        <taxon>Vertebrata</taxon>
        <taxon>Euteleostomi</taxon>
        <taxon>Archelosauria</taxon>
        <taxon>Testudinata</taxon>
        <taxon>Testudines</taxon>
        <taxon>Cryptodira</taxon>
        <taxon>Durocryptodira</taxon>
        <taxon>Testudinoidea</taxon>
        <taxon>Platysternidae</taxon>
        <taxon>Platysternon</taxon>
    </lineage>
</organism>
<comment type="caution">
    <text evidence="4">The sequence shown here is derived from an EMBL/GenBank/DDBJ whole genome shotgun (WGS) entry which is preliminary data.</text>
</comment>
<reference evidence="4 5" key="2">
    <citation type="submission" date="2019-04" db="EMBL/GenBank/DDBJ databases">
        <title>The genome sequence of big-headed turtle.</title>
        <authorList>
            <person name="Gong S."/>
        </authorList>
    </citation>
    <scope>NUCLEOTIDE SEQUENCE [LARGE SCALE GENOMIC DNA]</scope>
    <source>
        <strain evidence="4">DO16091913</strain>
        <tissue evidence="4">Muscle</tissue>
    </source>
</reference>
<dbReference type="PANTHER" id="PTHR46751">
    <property type="entry name" value="EPPIN"/>
    <property type="match status" value="1"/>
</dbReference>
<dbReference type="STRING" id="55544.A0A4D9EG94"/>
<dbReference type="GO" id="GO:0030414">
    <property type="term" value="F:peptidase inhibitor activity"/>
    <property type="evidence" value="ECO:0007669"/>
    <property type="project" value="InterPro"/>
</dbReference>
<proteinExistence type="predicted"/>
<evidence type="ECO:0000313" key="4">
    <source>
        <dbReference type="EMBL" id="TFK07735.1"/>
    </source>
</evidence>
<feature type="domain" description="WAP" evidence="3">
    <location>
        <begin position="27"/>
        <end position="73"/>
    </location>
</feature>
<dbReference type="InterPro" id="IPR008197">
    <property type="entry name" value="WAP_dom"/>
</dbReference>
<dbReference type="Pfam" id="PF00095">
    <property type="entry name" value="WAP"/>
    <property type="match status" value="2"/>
</dbReference>
<dbReference type="PANTHER" id="PTHR46751:SF1">
    <property type="entry name" value="WAP FOUR-DISULFIDE CORE DOMAIN PROTEIN 6A"/>
    <property type="match status" value="1"/>
</dbReference>
<feature type="signal peptide" evidence="2">
    <location>
        <begin position="1"/>
        <end position="22"/>
    </location>
</feature>
<dbReference type="PRINTS" id="PR00003">
    <property type="entry name" value="4DISULPHCORE"/>
</dbReference>
<dbReference type="FunFam" id="4.10.75.10:FF:000001">
    <property type="entry name" value="Anosmin 1"/>
    <property type="match status" value="1"/>
</dbReference>
<dbReference type="EMBL" id="QXTE01000079">
    <property type="protein sequence ID" value="TFK07735.1"/>
    <property type="molecule type" value="Genomic_DNA"/>
</dbReference>
<evidence type="ECO:0000256" key="2">
    <source>
        <dbReference type="SAM" id="SignalP"/>
    </source>
</evidence>